<evidence type="ECO:0000313" key="5">
    <source>
        <dbReference type="Proteomes" id="UP000326207"/>
    </source>
</evidence>
<keyword evidence="1" id="KW-0472">Membrane</keyword>
<comment type="caution">
    <text evidence="4">The sequence shown here is derived from an EMBL/GenBank/DDBJ whole genome shotgun (WGS) entry which is preliminary data.</text>
</comment>
<reference evidence="5 6" key="1">
    <citation type="submission" date="2019-10" db="EMBL/GenBank/DDBJ databases">
        <title>Unraveling microbial dark matter from salterns through culturing: the case of the genus Halosegnis.</title>
        <authorList>
            <person name="Duran-Viseras A."/>
            <person name="Andrei A.-S."/>
            <person name="Vera-Gargallo B."/>
            <person name="Ghai R."/>
            <person name="Sanchez-Porro C."/>
            <person name="Ventosa A."/>
        </authorList>
    </citation>
    <scope>NUCLEOTIDE SEQUENCE [LARGE SCALE GENOMIC DNA]</scope>
    <source>
        <strain evidence="2 6">F17-44</strain>
        <strain evidence="3 7">F18-79</strain>
        <strain evidence="4 5">F19-13</strain>
    </source>
</reference>
<dbReference type="AlphaFoldDB" id="A0A5N5UGV1"/>
<dbReference type="EMBL" id="QKKZ01000001">
    <property type="protein sequence ID" value="KAB7516304.1"/>
    <property type="molecule type" value="Genomic_DNA"/>
</dbReference>
<keyword evidence="7" id="KW-1185">Reference proteome</keyword>
<evidence type="ECO:0000313" key="6">
    <source>
        <dbReference type="Proteomes" id="UP000326302"/>
    </source>
</evidence>
<gene>
    <name evidence="3" type="ORF">DM867_04020</name>
    <name evidence="2" type="ORF">DMP03_08400</name>
    <name evidence="4" type="ORF">DP108_09100</name>
</gene>
<evidence type="ECO:0000256" key="1">
    <source>
        <dbReference type="SAM" id="Phobius"/>
    </source>
</evidence>
<keyword evidence="4" id="KW-0808">Transferase</keyword>
<evidence type="ECO:0000313" key="4">
    <source>
        <dbReference type="EMBL" id="KAB7517708.1"/>
    </source>
</evidence>
<protein>
    <submittedName>
        <fullName evidence="4">Dolichol kinase</fullName>
    </submittedName>
</protein>
<dbReference type="GO" id="GO:0004143">
    <property type="term" value="F:ATP-dependent diacylglycerol kinase activity"/>
    <property type="evidence" value="ECO:0007669"/>
    <property type="project" value="InterPro"/>
</dbReference>
<evidence type="ECO:0000313" key="7">
    <source>
        <dbReference type="Proteomes" id="UP000326865"/>
    </source>
</evidence>
<dbReference type="EMBL" id="QJOW01000003">
    <property type="protein sequence ID" value="KAB7515250.1"/>
    <property type="molecule type" value="Genomic_DNA"/>
</dbReference>
<dbReference type="Proteomes" id="UP000326302">
    <property type="component" value="Unassembled WGS sequence"/>
</dbReference>
<evidence type="ECO:0000313" key="3">
    <source>
        <dbReference type="EMBL" id="KAB7516304.1"/>
    </source>
</evidence>
<proteinExistence type="predicted"/>
<feature type="transmembrane region" description="Helical" evidence="1">
    <location>
        <begin position="122"/>
        <end position="145"/>
    </location>
</feature>
<accession>A0A5N5UGV1</accession>
<dbReference type="RefSeq" id="WP_152120252.1">
    <property type="nucleotide sequence ID" value="NZ_QJOW01000003.1"/>
</dbReference>
<sequence>MTHEVQRRLIHASGGVFPLAYVADLYPYRVLQYGFAVGVLAVAVLETLRLSGVVNWALFDRLTREYEQENVAGYALYVVSIAIVLWLFSPVIAIPASLMLTFGDPISGLLGSGERRRVKQSFVLLVMFGVCSLLALPFVGSYAAVAGAVAATLADGATPTVAGYVIDDNLTIPPAAAAAMLAVMGL</sequence>
<name>A0A5N5UGV1_9EURY</name>
<keyword evidence="4" id="KW-0418">Kinase</keyword>
<feature type="transmembrane region" description="Helical" evidence="1">
    <location>
        <begin position="74"/>
        <end position="102"/>
    </location>
</feature>
<dbReference type="PANTHER" id="PTHR31303:SF1">
    <property type="entry name" value="CTP-DEPENDENT DIACYLGLYCEROL KINASE 1"/>
    <property type="match status" value="1"/>
</dbReference>
<dbReference type="EMBL" id="QMDY01000004">
    <property type="protein sequence ID" value="KAB7517708.1"/>
    <property type="molecule type" value="Genomic_DNA"/>
</dbReference>
<feature type="transmembrane region" description="Helical" evidence="1">
    <location>
        <begin position="33"/>
        <end position="54"/>
    </location>
</feature>
<keyword evidence="1" id="KW-1133">Transmembrane helix</keyword>
<accession>A0A5N5U9B6</accession>
<organism evidence="4 5">
    <name type="scientific">Halosegnis rubeus</name>
    <dbReference type="NCBI Taxonomy" id="2212850"/>
    <lineage>
        <taxon>Archaea</taxon>
        <taxon>Methanobacteriati</taxon>
        <taxon>Methanobacteriota</taxon>
        <taxon>Stenosarchaea group</taxon>
        <taxon>Halobacteria</taxon>
        <taxon>Halobacteriales</taxon>
        <taxon>Natronomonadaceae</taxon>
        <taxon>Halosegnis</taxon>
    </lineage>
</organism>
<dbReference type="InterPro" id="IPR037997">
    <property type="entry name" value="Dgk1-like"/>
</dbReference>
<dbReference type="Proteomes" id="UP000326207">
    <property type="component" value="Unassembled WGS sequence"/>
</dbReference>
<keyword evidence="1" id="KW-0812">Transmembrane</keyword>
<accession>A0A5N5UCA6</accession>
<dbReference type="OrthoDB" id="213078at2157"/>
<dbReference type="PANTHER" id="PTHR31303">
    <property type="entry name" value="CTP-DEPENDENT DIACYLGLYCEROL KINASE 1"/>
    <property type="match status" value="1"/>
</dbReference>
<evidence type="ECO:0000313" key="2">
    <source>
        <dbReference type="EMBL" id="KAB7515250.1"/>
    </source>
</evidence>
<dbReference type="Proteomes" id="UP000326865">
    <property type="component" value="Unassembled WGS sequence"/>
</dbReference>